<sequence length="196" mass="20948">MSSRSAPHTTRLSDLHGGRSLMSRRVFRAAAAILGECTDAGLSMSALADRARVAPAAVSAQFPSIDAVLAELYLHRVSSLPLVVDPERCVAARVSGQLRAVTLVMADEPTLAAACSRALLRADDPAVLCARDRIGAEVQRRIAAALGTGAWPEVQDTLETVFWGALLQVQSRAIDYREMANRLDTMLSLILPDTAL</sequence>
<keyword evidence="2" id="KW-1185">Reference proteome</keyword>
<dbReference type="InterPro" id="IPR009057">
    <property type="entry name" value="Homeodomain-like_sf"/>
</dbReference>
<dbReference type="SUPFAM" id="SSF46689">
    <property type="entry name" value="Homeodomain-like"/>
    <property type="match status" value="1"/>
</dbReference>
<protein>
    <submittedName>
        <fullName evidence="1">HTH-type transcriptional regulator</fullName>
    </submittedName>
</protein>
<accession>A0AAD1IKF2</accession>
<dbReference type="Gene3D" id="1.10.357.10">
    <property type="entry name" value="Tetracycline Repressor, domain 2"/>
    <property type="match status" value="1"/>
</dbReference>
<gene>
    <name evidence="1" type="ORF">MLIT_25320</name>
</gene>
<dbReference type="Proteomes" id="UP000466607">
    <property type="component" value="Chromosome"/>
</dbReference>
<organism evidence="1 2">
    <name type="scientific">Mycolicibacterium litorale</name>
    <dbReference type="NCBI Taxonomy" id="758802"/>
    <lineage>
        <taxon>Bacteria</taxon>
        <taxon>Bacillati</taxon>
        <taxon>Actinomycetota</taxon>
        <taxon>Actinomycetes</taxon>
        <taxon>Mycobacteriales</taxon>
        <taxon>Mycobacteriaceae</taxon>
        <taxon>Mycolicibacterium</taxon>
    </lineage>
</organism>
<proteinExistence type="predicted"/>
<evidence type="ECO:0000313" key="2">
    <source>
        <dbReference type="Proteomes" id="UP000466607"/>
    </source>
</evidence>
<dbReference type="EMBL" id="AP022586">
    <property type="protein sequence ID" value="BBY16940.1"/>
    <property type="molecule type" value="Genomic_DNA"/>
</dbReference>
<dbReference type="AlphaFoldDB" id="A0AAD1IKF2"/>
<name>A0AAD1IKF2_9MYCO</name>
<reference evidence="1 2" key="1">
    <citation type="journal article" date="2019" name="Emerg. Microbes Infect.">
        <title>Comprehensive subspecies identification of 175 nontuberculous mycobacteria species based on 7547 genomic profiles.</title>
        <authorList>
            <person name="Matsumoto Y."/>
            <person name="Kinjo T."/>
            <person name="Motooka D."/>
            <person name="Nabeya D."/>
            <person name="Jung N."/>
            <person name="Uechi K."/>
            <person name="Horii T."/>
            <person name="Iida T."/>
            <person name="Fujita J."/>
            <person name="Nakamura S."/>
        </authorList>
    </citation>
    <scope>NUCLEOTIDE SEQUENCE [LARGE SCALE GENOMIC DNA]</scope>
    <source>
        <strain evidence="1 2">JCM 17423</strain>
    </source>
</reference>
<dbReference type="RefSeq" id="WP_134053259.1">
    <property type="nucleotide sequence ID" value="NZ_AP022586.1"/>
</dbReference>
<evidence type="ECO:0000313" key="1">
    <source>
        <dbReference type="EMBL" id="BBY16940.1"/>
    </source>
</evidence>